<dbReference type="GO" id="GO:0016746">
    <property type="term" value="F:acyltransferase activity"/>
    <property type="evidence" value="ECO:0007669"/>
    <property type="project" value="UniProtKB-KW"/>
</dbReference>
<dbReference type="RefSeq" id="WP_369278472.1">
    <property type="nucleotide sequence ID" value="NZ_JBJVMW010000042.1"/>
</dbReference>
<gene>
    <name evidence="3" type="ORF">ACKI1S_44600</name>
</gene>
<feature type="transmembrane region" description="Helical" evidence="1">
    <location>
        <begin position="43"/>
        <end position="62"/>
    </location>
</feature>
<feature type="transmembrane region" description="Helical" evidence="1">
    <location>
        <begin position="271"/>
        <end position="287"/>
    </location>
</feature>
<proteinExistence type="predicted"/>
<reference evidence="3 4" key="1">
    <citation type="submission" date="2024-12" db="EMBL/GenBank/DDBJ databases">
        <title>Forecasting of Potato common scab and diversities of Pathogenic streptomyces spp. in china.</title>
        <authorList>
            <person name="Handique U."/>
            <person name="Wu J."/>
        </authorList>
    </citation>
    <scope>NUCLEOTIDE SEQUENCE [LARGE SCALE GENOMIC DNA]</scope>
    <source>
        <strain evidence="3 4">ZRIMU1585</strain>
    </source>
</reference>
<organism evidence="3 4">
    <name type="scientific">Streptomyces galilaeus</name>
    <dbReference type="NCBI Taxonomy" id="33899"/>
    <lineage>
        <taxon>Bacteria</taxon>
        <taxon>Bacillati</taxon>
        <taxon>Actinomycetota</taxon>
        <taxon>Actinomycetes</taxon>
        <taxon>Kitasatosporales</taxon>
        <taxon>Streptomycetaceae</taxon>
        <taxon>Streptomyces</taxon>
    </lineage>
</organism>
<sequence length="389" mass="43707">MSTVEEAEVREKQRKPASRDRYFDLLRAVALFRVVFYHLMGWAWLPVVFPSMGVMFALAGNLMARSLNRRPAVAVVRGRLRRLLPPLWLLGAVGVTGMLLGGWGPSEEGHPLWWWLHLAFWILPLSDPPYGEGLPGIHGLIGADWAVAVGVPLWYLRAYLWFVLLSPLLLRALRAAPWPTVLAPIALSAALEFGVLTVPGWRLEAGLTDLGAFGACWLLGMAHQEGVLRRLPRYVVPSLAPMVACAGLWYASTQGFEEGHDLDDMPFAQSLWSFAAVLLLLHLSPAWQEWPRRLRRWDRLITLLNSRAVTIYLWHSAGIVVVESLWDRLWSIGFLETDAHWILVSPWAQLPAVWLLTAGCVVCFGWMEDLAAGRHPRLWPDGRPGAHRA</sequence>
<dbReference type="EMBL" id="JBJVNE010000040">
    <property type="protein sequence ID" value="MFM9653164.1"/>
    <property type="molecule type" value="Genomic_DNA"/>
</dbReference>
<feature type="domain" description="Acyltransferase 3" evidence="2">
    <location>
        <begin position="21"/>
        <end position="363"/>
    </location>
</feature>
<evidence type="ECO:0000313" key="4">
    <source>
        <dbReference type="Proteomes" id="UP001631993"/>
    </source>
</evidence>
<keyword evidence="3" id="KW-0808">Transferase</keyword>
<feature type="transmembrane region" description="Helical" evidence="1">
    <location>
        <begin position="308"/>
        <end position="326"/>
    </location>
</feature>
<keyword evidence="1" id="KW-1133">Transmembrane helix</keyword>
<evidence type="ECO:0000313" key="3">
    <source>
        <dbReference type="EMBL" id="MFM9653164.1"/>
    </source>
</evidence>
<name>A0ABW9J1E5_STRGJ</name>
<evidence type="ECO:0000256" key="1">
    <source>
        <dbReference type="SAM" id="Phobius"/>
    </source>
</evidence>
<evidence type="ECO:0000259" key="2">
    <source>
        <dbReference type="Pfam" id="PF01757"/>
    </source>
</evidence>
<accession>A0ABW9J1E5</accession>
<keyword evidence="3" id="KW-0012">Acyltransferase</keyword>
<keyword evidence="4" id="KW-1185">Reference proteome</keyword>
<dbReference type="Proteomes" id="UP001631993">
    <property type="component" value="Unassembled WGS sequence"/>
</dbReference>
<dbReference type="InterPro" id="IPR002656">
    <property type="entry name" value="Acyl_transf_3_dom"/>
</dbReference>
<feature type="transmembrane region" description="Helical" evidence="1">
    <location>
        <begin position="346"/>
        <end position="367"/>
    </location>
</feature>
<keyword evidence="1" id="KW-0472">Membrane</keyword>
<protein>
    <submittedName>
        <fullName evidence="3">Acyltransferase family protein</fullName>
    </submittedName>
</protein>
<comment type="caution">
    <text evidence="3">The sequence shown here is derived from an EMBL/GenBank/DDBJ whole genome shotgun (WGS) entry which is preliminary data.</text>
</comment>
<feature type="transmembrane region" description="Helical" evidence="1">
    <location>
        <begin position="83"/>
        <end position="104"/>
    </location>
</feature>
<keyword evidence="1" id="KW-0812">Transmembrane</keyword>
<dbReference type="Pfam" id="PF01757">
    <property type="entry name" value="Acyl_transf_3"/>
    <property type="match status" value="1"/>
</dbReference>
<feature type="transmembrane region" description="Helical" evidence="1">
    <location>
        <begin position="234"/>
        <end position="251"/>
    </location>
</feature>